<keyword evidence="4" id="KW-0560">Oxidoreductase</keyword>
<comment type="cofactor">
    <cofactor evidence="1">
        <name>L-ascorbate</name>
        <dbReference type="ChEBI" id="CHEBI:38290"/>
    </cofactor>
</comment>
<name>A0A7S2TVF5_9EUKA</name>
<dbReference type="GO" id="GO:0031418">
    <property type="term" value="F:L-ascorbic acid binding"/>
    <property type="evidence" value="ECO:0007669"/>
    <property type="project" value="InterPro"/>
</dbReference>
<evidence type="ECO:0000313" key="7">
    <source>
        <dbReference type="EMBL" id="CAD9769865.1"/>
    </source>
</evidence>
<dbReference type="InterPro" id="IPR005123">
    <property type="entry name" value="Oxoglu/Fe-dep_dioxygenase_dom"/>
</dbReference>
<dbReference type="SMART" id="SM00702">
    <property type="entry name" value="P4Hc"/>
    <property type="match status" value="1"/>
</dbReference>
<feature type="domain" description="Fe2OG dioxygenase" evidence="6">
    <location>
        <begin position="144"/>
        <end position="247"/>
    </location>
</feature>
<dbReference type="PANTHER" id="PTHR10869:SF236">
    <property type="entry name" value="PROLYL 4-HYDROXYLASE ALPHA SUBUNIT DOMAIN-CONTAINING PROTEIN"/>
    <property type="match status" value="1"/>
</dbReference>
<dbReference type="GO" id="GO:0005506">
    <property type="term" value="F:iron ion binding"/>
    <property type="evidence" value="ECO:0007669"/>
    <property type="project" value="InterPro"/>
</dbReference>
<dbReference type="GO" id="GO:0005783">
    <property type="term" value="C:endoplasmic reticulum"/>
    <property type="evidence" value="ECO:0007669"/>
    <property type="project" value="TreeGrafter"/>
</dbReference>
<evidence type="ECO:0000259" key="6">
    <source>
        <dbReference type="PROSITE" id="PS51471"/>
    </source>
</evidence>
<dbReference type="GO" id="GO:0004656">
    <property type="term" value="F:procollagen-proline 4-dioxygenase activity"/>
    <property type="evidence" value="ECO:0007669"/>
    <property type="project" value="TreeGrafter"/>
</dbReference>
<reference evidence="7" key="1">
    <citation type="submission" date="2021-01" db="EMBL/GenBank/DDBJ databases">
        <authorList>
            <person name="Corre E."/>
            <person name="Pelletier E."/>
            <person name="Niang G."/>
            <person name="Scheremetjew M."/>
            <person name="Finn R."/>
            <person name="Kale V."/>
            <person name="Holt S."/>
            <person name="Cochrane G."/>
            <person name="Meng A."/>
            <person name="Brown T."/>
            <person name="Cohen L."/>
        </authorList>
    </citation>
    <scope>NUCLEOTIDE SEQUENCE</scope>
    <source>
        <strain evidence="7">CCMP622</strain>
    </source>
</reference>
<keyword evidence="3" id="KW-0223">Dioxygenase</keyword>
<protein>
    <recommendedName>
        <fullName evidence="6">Fe2OG dioxygenase domain-containing protein</fullName>
    </recommendedName>
</protein>
<keyword evidence="5" id="KW-0408">Iron</keyword>
<dbReference type="EMBL" id="HBHP01022256">
    <property type="protein sequence ID" value="CAD9769865.1"/>
    <property type="molecule type" value="Transcribed_RNA"/>
</dbReference>
<dbReference type="PANTHER" id="PTHR10869">
    <property type="entry name" value="PROLYL 4-HYDROXYLASE ALPHA SUBUNIT"/>
    <property type="match status" value="1"/>
</dbReference>
<proteinExistence type="predicted"/>
<evidence type="ECO:0000256" key="3">
    <source>
        <dbReference type="ARBA" id="ARBA00022964"/>
    </source>
</evidence>
<sequence>MSDKKSTKKSFRTEAKFTVIGKESGININATDIDPIRWDTHKEQAKKIQKEVVSQVPGAFVLKNVLSPSECRQFVEVSEKMGYVGALLTTSRGMVKDDMRNNKRVIYQTPPEFLRDTVWKRIEELCPEEVVLNHGRSKWKRCGLNERIRFYRYTGGESFQPHYDGCYPRNDQERSFMTIIIYLNDDKERKGGETNFFIRRGGMLKISVKPQEGMALLFFHSHPLSPLHEGSEVSAGSKYVLRSDVMYKRVIEE</sequence>
<evidence type="ECO:0000256" key="5">
    <source>
        <dbReference type="ARBA" id="ARBA00023004"/>
    </source>
</evidence>
<evidence type="ECO:0000256" key="1">
    <source>
        <dbReference type="ARBA" id="ARBA00001961"/>
    </source>
</evidence>
<dbReference type="AlphaFoldDB" id="A0A7S2TVF5"/>
<evidence type="ECO:0000256" key="4">
    <source>
        <dbReference type="ARBA" id="ARBA00023002"/>
    </source>
</evidence>
<dbReference type="InterPro" id="IPR045054">
    <property type="entry name" value="P4HA-like"/>
</dbReference>
<dbReference type="PROSITE" id="PS51471">
    <property type="entry name" value="FE2OG_OXY"/>
    <property type="match status" value="1"/>
</dbReference>
<dbReference type="Pfam" id="PF13640">
    <property type="entry name" value="2OG-FeII_Oxy_3"/>
    <property type="match status" value="1"/>
</dbReference>
<dbReference type="InterPro" id="IPR044862">
    <property type="entry name" value="Pro_4_hyd_alph_FE2OG_OXY"/>
</dbReference>
<gene>
    <name evidence="7" type="ORF">LSP00402_LOCUS13848</name>
</gene>
<dbReference type="InterPro" id="IPR006620">
    <property type="entry name" value="Pro_4_hyd_alph"/>
</dbReference>
<keyword evidence="2" id="KW-0479">Metal-binding</keyword>
<dbReference type="Gene3D" id="2.60.120.620">
    <property type="entry name" value="q2cbj1_9rhob like domain"/>
    <property type="match status" value="1"/>
</dbReference>
<accession>A0A7S2TVF5</accession>
<organism evidence="7">
    <name type="scientific">Lotharella oceanica</name>
    <dbReference type="NCBI Taxonomy" id="641309"/>
    <lineage>
        <taxon>Eukaryota</taxon>
        <taxon>Sar</taxon>
        <taxon>Rhizaria</taxon>
        <taxon>Cercozoa</taxon>
        <taxon>Chlorarachniophyceae</taxon>
        <taxon>Lotharella</taxon>
    </lineage>
</organism>
<evidence type="ECO:0000256" key="2">
    <source>
        <dbReference type="ARBA" id="ARBA00022723"/>
    </source>
</evidence>